<feature type="region of interest" description="Disordered" evidence="1">
    <location>
        <begin position="29"/>
        <end position="55"/>
    </location>
</feature>
<gene>
    <name evidence="2" type="ORF">NOO_LOCUS12626</name>
</gene>
<dbReference type="OrthoDB" id="10051381at2759"/>
<name>A0A3P7KDP9_ONCOC</name>
<keyword evidence="3" id="KW-1185">Reference proteome</keyword>
<evidence type="ECO:0000313" key="3">
    <source>
        <dbReference type="Proteomes" id="UP000271087"/>
    </source>
</evidence>
<reference evidence="2 3" key="1">
    <citation type="submission" date="2018-08" db="EMBL/GenBank/DDBJ databases">
        <authorList>
            <person name="Laetsch R D."/>
            <person name="Stevens L."/>
            <person name="Kumar S."/>
            <person name="Blaxter L. M."/>
        </authorList>
    </citation>
    <scope>NUCLEOTIDE SEQUENCE [LARGE SCALE GENOMIC DNA]</scope>
</reference>
<dbReference type="Proteomes" id="UP000271087">
    <property type="component" value="Unassembled WGS sequence"/>
</dbReference>
<dbReference type="AlphaFoldDB" id="A0A3P7KDP9"/>
<proteinExistence type="predicted"/>
<evidence type="ECO:0000256" key="1">
    <source>
        <dbReference type="SAM" id="MobiDB-lite"/>
    </source>
</evidence>
<feature type="compositionally biased region" description="Basic and acidic residues" evidence="1">
    <location>
        <begin position="29"/>
        <end position="38"/>
    </location>
</feature>
<protein>
    <submittedName>
        <fullName evidence="2">Uncharacterized protein</fullName>
    </submittedName>
</protein>
<evidence type="ECO:0000313" key="2">
    <source>
        <dbReference type="EMBL" id="VDM99549.1"/>
    </source>
</evidence>
<feature type="non-terminal residue" evidence="2">
    <location>
        <position position="1"/>
    </location>
</feature>
<accession>A0A3P7KDP9</accession>
<dbReference type="EMBL" id="UYRW01011324">
    <property type="protein sequence ID" value="VDM99549.1"/>
    <property type="molecule type" value="Genomic_DNA"/>
</dbReference>
<organism evidence="2 3">
    <name type="scientific">Onchocerca ochengi</name>
    <name type="common">Filarial nematode worm</name>
    <dbReference type="NCBI Taxonomy" id="42157"/>
    <lineage>
        <taxon>Eukaryota</taxon>
        <taxon>Metazoa</taxon>
        <taxon>Ecdysozoa</taxon>
        <taxon>Nematoda</taxon>
        <taxon>Chromadorea</taxon>
        <taxon>Rhabditida</taxon>
        <taxon>Spirurina</taxon>
        <taxon>Spiruromorpha</taxon>
        <taxon>Filarioidea</taxon>
        <taxon>Onchocercidae</taxon>
        <taxon>Onchocerca</taxon>
    </lineage>
</organism>
<sequence length="129" mass="14946">VRARRSCSAASDLLHSQQNERYRLRVAERRQREIENQHQTRSPSFQHNPADDYKLSPHVLMDTMTERSSKKAFDMMQSDTNRIVIHAEKTPAGEHMRRFSAPSIDEAATVIVADQFQLRNIVFHGETIN</sequence>